<evidence type="ECO:0000313" key="1">
    <source>
        <dbReference type="EMBL" id="NOU91870.1"/>
    </source>
</evidence>
<dbReference type="RefSeq" id="WP_171650045.1">
    <property type="nucleotide sequence ID" value="NZ_WHOD01000004.1"/>
</dbReference>
<gene>
    <name evidence="1" type="ORF">GC093_01270</name>
</gene>
<name>A0A972JYN1_9BACL</name>
<sequence>MWLFVGVAGTLAWTILKEFPRLWRERNHKELWTLALITLTVTALCSAKSLNLELPNPLDWIAAALGPYPRAVYSIFK</sequence>
<dbReference type="AlphaFoldDB" id="A0A972JYN1"/>
<reference evidence="1" key="1">
    <citation type="submission" date="2019-10" db="EMBL/GenBank/DDBJ databases">
        <title>Description of Paenibacillus glebae sp. nov.</title>
        <authorList>
            <person name="Carlier A."/>
            <person name="Qi S."/>
        </authorList>
    </citation>
    <scope>NUCLEOTIDE SEQUENCE</scope>
    <source>
        <strain evidence="1">LMG 31456</strain>
    </source>
</reference>
<accession>A0A972JYN1</accession>
<comment type="caution">
    <text evidence="1">The sequence shown here is derived from an EMBL/GenBank/DDBJ whole genome shotgun (WGS) entry which is preliminary data.</text>
</comment>
<proteinExistence type="predicted"/>
<protein>
    <submittedName>
        <fullName evidence="1">Uncharacterized protein</fullName>
    </submittedName>
</protein>
<dbReference type="Proteomes" id="UP000641588">
    <property type="component" value="Unassembled WGS sequence"/>
</dbReference>
<organism evidence="1 2">
    <name type="scientific">Paenibacillus foliorum</name>
    <dbReference type="NCBI Taxonomy" id="2654974"/>
    <lineage>
        <taxon>Bacteria</taxon>
        <taxon>Bacillati</taxon>
        <taxon>Bacillota</taxon>
        <taxon>Bacilli</taxon>
        <taxon>Bacillales</taxon>
        <taxon>Paenibacillaceae</taxon>
        <taxon>Paenibacillus</taxon>
    </lineage>
</organism>
<evidence type="ECO:0000313" key="2">
    <source>
        <dbReference type="Proteomes" id="UP000641588"/>
    </source>
</evidence>
<keyword evidence="2" id="KW-1185">Reference proteome</keyword>
<dbReference type="EMBL" id="WHOD01000004">
    <property type="protein sequence ID" value="NOU91870.1"/>
    <property type="molecule type" value="Genomic_DNA"/>
</dbReference>